<evidence type="ECO:0000313" key="2">
    <source>
        <dbReference type="Proteomes" id="UP000091820"/>
    </source>
</evidence>
<keyword evidence="2" id="KW-1185">Reference proteome</keyword>
<accession>A0A1A9W4U2</accession>
<dbReference type="VEuPathDB" id="VectorBase:GBRI006364"/>
<dbReference type="AlphaFoldDB" id="A0A1A9W4U2"/>
<dbReference type="Proteomes" id="UP000091820">
    <property type="component" value="Unassembled WGS sequence"/>
</dbReference>
<sequence length="104" mass="12668">MCYISAQITKRYLFVEVYCTYIHVIINMKELFYIRFTYKEISNEMTYVAYFMTSSKMSKERNAVVITRILKLFQPCFYIYGNKEKYDFMEIKITGDIYIITNFQ</sequence>
<evidence type="ECO:0000313" key="1">
    <source>
        <dbReference type="EnsemblMetazoa" id="GBRI006364-PA"/>
    </source>
</evidence>
<proteinExistence type="predicted"/>
<reference evidence="2" key="1">
    <citation type="submission" date="2014-03" db="EMBL/GenBank/DDBJ databases">
        <authorList>
            <person name="Aksoy S."/>
            <person name="Warren W."/>
            <person name="Wilson R.K."/>
        </authorList>
    </citation>
    <scope>NUCLEOTIDE SEQUENCE [LARGE SCALE GENOMIC DNA]</scope>
    <source>
        <strain evidence="2">IAEA</strain>
    </source>
</reference>
<protein>
    <submittedName>
        <fullName evidence="1">Uncharacterized protein</fullName>
    </submittedName>
</protein>
<name>A0A1A9W4U2_9MUSC</name>
<reference evidence="1" key="2">
    <citation type="submission" date="2020-05" db="UniProtKB">
        <authorList>
            <consortium name="EnsemblMetazoa"/>
        </authorList>
    </citation>
    <scope>IDENTIFICATION</scope>
    <source>
        <strain evidence="1">IAEA</strain>
    </source>
</reference>
<organism evidence="1 2">
    <name type="scientific">Glossina brevipalpis</name>
    <dbReference type="NCBI Taxonomy" id="37001"/>
    <lineage>
        <taxon>Eukaryota</taxon>
        <taxon>Metazoa</taxon>
        <taxon>Ecdysozoa</taxon>
        <taxon>Arthropoda</taxon>
        <taxon>Hexapoda</taxon>
        <taxon>Insecta</taxon>
        <taxon>Pterygota</taxon>
        <taxon>Neoptera</taxon>
        <taxon>Endopterygota</taxon>
        <taxon>Diptera</taxon>
        <taxon>Brachycera</taxon>
        <taxon>Muscomorpha</taxon>
        <taxon>Hippoboscoidea</taxon>
        <taxon>Glossinidae</taxon>
        <taxon>Glossina</taxon>
    </lineage>
</organism>
<dbReference type="EnsemblMetazoa" id="GBRI006364-RA">
    <property type="protein sequence ID" value="GBRI006364-PA"/>
    <property type="gene ID" value="GBRI006364"/>
</dbReference>